<name>A0A0H5DN66_9BACT</name>
<dbReference type="AlphaFoldDB" id="A0A0H5DN66"/>
<evidence type="ECO:0000256" key="1">
    <source>
        <dbReference type="SAM" id="SignalP"/>
    </source>
</evidence>
<reference evidence="3" key="1">
    <citation type="submission" date="2015-06" db="EMBL/GenBank/DDBJ databases">
        <authorList>
            <person name="Bertelli C."/>
        </authorList>
    </citation>
    <scope>NUCLEOTIDE SEQUENCE [LARGE SCALE GENOMIC DNA]</scope>
    <source>
        <strain evidence="3">CRIB-30</strain>
    </source>
</reference>
<proteinExistence type="predicted"/>
<sequence length="257" mass="28697">MNKAIYKIFACLLLVCSAQVFGEPLRITTTQISPKEALSTKKYKHLAATSPGHYKTLIFFEEAKEGEPYSITIDRTALKELKIPGVKVMHWLYIGAGLHQLDGMKAPFYILSSRGYLPGESVVVEVKNYDETFKHSFKCIPYPIEKSSKEDSAVIRVELVDLRGGIYKVSFDGFKEGEEVRTISFSEGEEIRGSTKIMPGAATYLMPAVEGKNGGMEIFTVQRSNGEKLTIGFPWGINLLPSLEYSSRPKAYSNFIN</sequence>
<keyword evidence="3" id="KW-1185">Reference proteome</keyword>
<dbReference type="EMBL" id="CWGJ01000006">
    <property type="protein sequence ID" value="CRX37701.1"/>
    <property type="molecule type" value="Genomic_DNA"/>
</dbReference>
<feature type="chain" id="PRO_5005217738" evidence="1">
    <location>
        <begin position="23"/>
        <end position="257"/>
    </location>
</feature>
<evidence type="ECO:0000313" key="2">
    <source>
        <dbReference type="EMBL" id="CRX37701.1"/>
    </source>
</evidence>
<dbReference type="RefSeq" id="WP_098037561.1">
    <property type="nucleotide sequence ID" value="NZ_CWGJ01000006.1"/>
</dbReference>
<gene>
    <name evidence="2" type="ORF">ELAC_0340</name>
</gene>
<evidence type="ECO:0000313" key="3">
    <source>
        <dbReference type="Proteomes" id="UP000220251"/>
    </source>
</evidence>
<protein>
    <submittedName>
        <fullName evidence="2">Putative secreted protein</fullName>
    </submittedName>
</protein>
<accession>A0A0H5DN66</accession>
<keyword evidence="1" id="KW-0732">Signal</keyword>
<dbReference type="Proteomes" id="UP000220251">
    <property type="component" value="Unassembled WGS sequence"/>
</dbReference>
<organism evidence="2 3">
    <name type="scientific">Estrella lausannensis</name>
    <dbReference type="NCBI Taxonomy" id="483423"/>
    <lineage>
        <taxon>Bacteria</taxon>
        <taxon>Pseudomonadati</taxon>
        <taxon>Chlamydiota</taxon>
        <taxon>Chlamydiia</taxon>
        <taxon>Parachlamydiales</taxon>
        <taxon>Candidatus Criblamydiaceae</taxon>
        <taxon>Estrella</taxon>
    </lineage>
</organism>
<feature type="signal peptide" evidence="1">
    <location>
        <begin position="1"/>
        <end position="22"/>
    </location>
</feature>